<evidence type="ECO:0000259" key="1">
    <source>
        <dbReference type="Pfam" id="PF13460"/>
    </source>
</evidence>
<dbReference type="InterPro" id="IPR036291">
    <property type="entry name" value="NAD(P)-bd_dom_sf"/>
</dbReference>
<gene>
    <name evidence="2" type="ORF">FC26_GL000411</name>
</gene>
<name>A0A0R2A3B9_9LACO</name>
<dbReference type="PANTHER" id="PTHR43355:SF2">
    <property type="entry name" value="FLAVIN REDUCTASE (NADPH)"/>
    <property type="match status" value="1"/>
</dbReference>
<dbReference type="AlphaFoldDB" id="A0A0R2A3B9"/>
<dbReference type="EMBL" id="AYYY01000061">
    <property type="protein sequence ID" value="KRM60922.1"/>
    <property type="molecule type" value="Genomic_DNA"/>
</dbReference>
<dbReference type="PATRIC" id="fig|1423813.3.peg.420"/>
<organism evidence="2 3">
    <name type="scientific">Paucilactobacillus vaccinostercus DSM 20634</name>
    <dbReference type="NCBI Taxonomy" id="1423813"/>
    <lineage>
        <taxon>Bacteria</taxon>
        <taxon>Bacillati</taxon>
        <taxon>Bacillota</taxon>
        <taxon>Bacilli</taxon>
        <taxon>Lactobacillales</taxon>
        <taxon>Lactobacillaceae</taxon>
        <taxon>Paucilactobacillus</taxon>
    </lineage>
</organism>
<feature type="domain" description="NAD(P)-binding" evidence="1">
    <location>
        <begin position="7"/>
        <end position="200"/>
    </location>
</feature>
<dbReference type="STRING" id="1423813.FC26_GL000411"/>
<dbReference type="RefSeq" id="WP_057780266.1">
    <property type="nucleotide sequence ID" value="NZ_AYYY01000061.1"/>
</dbReference>
<dbReference type="Pfam" id="PF13460">
    <property type="entry name" value="NAD_binding_10"/>
    <property type="match status" value="1"/>
</dbReference>
<protein>
    <submittedName>
        <fullName evidence="2">NAD-dependent epimerase dehydratase</fullName>
    </submittedName>
</protein>
<dbReference type="GO" id="GO:0016646">
    <property type="term" value="F:oxidoreductase activity, acting on the CH-NH group of donors, NAD or NADP as acceptor"/>
    <property type="evidence" value="ECO:0007669"/>
    <property type="project" value="TreeGrafter"/>
</dbReference>
<dbReference type="Gene3D" id="3.40.50.720">
    <property type="entry name" value="NAD(P)-binding Rossmann-like Domain"/>
    <property type="match status" value="1"/>
</dbReference>
<comment type="caution">
    <text evidence="2">The sequence shown here is derived from an EMBL/GenBank/DDBJ whole genome shotgun (WGS) entry which is preliminary data.</text>
</comment>
<dbReference type="PANTHER" id="PTHR43355">
    <property type="entry name" value="FLAVIN REDUCTASE (NADPH)"/>
    <property type="match status" value="1"/>
</dbReference>
<keyword evidence="3" id="KW-1185">Reference proteome</keyword>
<evidence type="ECO:0000313" key="3">
    <source>
        <dbReference type="Proteomes" id="UP000051733"/>
    </source>
</evidence>
<evidence type="ECO:0000313" key="2">
    <source>
        <dbReference type="EMBL" id="KRM60922.1"/>
    </source>
</evidence>
<dbReference type="OrthoDB" id="9785372at2"/>
<dbReference type="SUPFAM" id="SSF51735">
    <property type="entry name" value="NAD(P)-binding Rossmann-fold domains"/>
    <property type="match status" value="1"/>
</dbReference>
<sequence length="212" mass="23306">MKIGIIGATGRTGSALVQEAQARGHEVTAIVRNRTKAEQQFSAATTILAKDVFALTWDDLKDLDVVINAFASRGDGYQHLDLAAKLVTMARNQPQPRLFFILGAASLKQADGTTLLASILKAAANEPWVDTPLQQAHEYEYLQWIHNVNWTAISPQRDFVPGPKTSYHLGKDQVMFNSEGQSTVTTGNLASAVLDEIEHPTHPRERFTVVDN</sequence>
<reference evidence="2 3" key="1">
    <citation type="journal article" date="2015" name="Genome Announc.">
        <title>Expanding the biotechnology potential of lactobacilli through comparative genomics of 213 strains and associated genera.</title>
        <authorList>
            <person name="Sun Z."/>
            <person name="Harris H.M."/>
            <person name="McCann A."/>
            <person name="Guo C."/>
            <person name="Argimon S."/>
            <person name="Zhang W."/>
            <person name="Yang X."/>
            <person name="Jeffery I.B."/>
            <person name="Cooney J.C."/>
            <person name="Kagawa T.F."/>
            <person name="Liu W."/>
            <person name="Song Y."/>
            <person name="Salvetti E."/>
            <person name="Wrobel A."/>
            <person name="Rasinkangas P."/>
            <person name="Parkhill J."/>
            <person name="Rea M.C."/>
            <person name="O'Sullivan O."/>
            <person name="Ritari J."/>
            <person name="Douillard F.P."/>
            <person name="Paul Ross R."/>
            <person name="Yang R."/>
            <person name="Briner A.E."/>
            <person name="Felis G.E."/>
            <person name="de Vos W.M."/>
            <person name="Barrangou R."/>
            <person name="Klaenhammer T.R."/>
            <person name="Caufield P.W."/>
            <person name="Cui Y."/>
            <person name="Zhang H."/>
            <person name="O'Toole P.W."/>
        </authorList>
    </citation>
    <scope>NUCLEOTIDE SEQUENCE [LARGE SCALE GENOMIC DNA]</scope>
    <source>
        <strain evidence="2 3">DSM 20634</strain>
    </source>
</reference>
<dbReference type="InterPro" id="IPR016040">
    <property type="entry name" value="NAD(P)-bd_dom"/>
</dbReference>
<dbReference type="InterPro" id="IPR051606">
    <property type="entry name" value="Polyketide_Oxido-like"/>
</dbReference>
<accession>A0A0R2A3B9</accession>
<proteinExistence type="predicted"/>
<dbReference type="Proteomes" id="UP000051733">
    <property type="component" value="Unassembled WGS sequence"/>
</dbReference>